<dbReference type="EMBL" id="PDNA01000211">
    <property type="protein sequence ID" value="PGH03444.1"/>
    <property type="molecule type" value="Genomic_DNA"/>
</dbReference>
<gene>
    <name evidence="1" type="ORF">AJ80_08692</name>
</gene>
<keyword evidence="2" id="KW-1185">Reference proteome</keyword>
<sequence>MTSIEEVILSHNADELYTRESMHRRRRCEWPTPNLPLLNRMRQGPVGSVSPALKQRGIDLITAAAAGCDFDMPYRSDGGILGIIEVRLDSRLEPLLVSLYERGRQQSAILDLFLLLCERNFMDATISLKANINFRLPHVDVERVVNLLCCFKEADLIYRPQTTKHFGDYFEAPIRWLAVMIVRSCADAPKLFQTIEFTGMLGKLIKPKLDALCTGGNVTFAPDPKACAGQSPSLFGFWLPSGVENEASIPDVIEKQLEQFNGVEVFCKEYFGLSDDELILEKRQDNRQYDS</sequence>
<evidence type="ECO:0000313" key="1">
    <source>
        <dbReference type="EMBL" id="PGH03444.1"/>
    </source>
</evidence>
<reference evidence="1 2" key="1">
    <citation type="submission" date="2017-10" db="EMBL/GenBank/DDBJ databases">
        <title>Comparative genomics in systemic dimorphic fungi from Ajellomycetaceae.</title>
        <authorList>
            <person name="Munoz J.F."/>
            <person name="Mcewen J.G."/>
            <person name="Clay O.K."/>
            <person name="Cuomo C.A."/>
        </authorList>
    </citation>
    <scope>NUCLEOTIDE SEQUENCE [LARGE SCALE GENOMIC DNA]</scope>
    <source>
        <strain evidence="1 2">UAMH7299</strain>
    </source>
</reference>
<protein>
    <submittedName>
        <fullName evidence="1">Uncharacterized protein</fullName>
    </submittedName>
</protein>
<proteinExistence type="predicted"/>
<accession>A0A2B7WVN8</accession>
<evidence type="ECO:0000313" key="2">
    <source>
        <dbReference type="Proteomes" id="UP000224634"/>
    </source>
</evidence>
<dbReference type="OrthoDB" id="4172141at2759"/>
<comment type="caution">
    <text evidence="1">The sequence shown here is derived from an EMBL/GenBank/DDBJ whole genome shotgun (WGS) entry which is preliminary data.</text>
</comment>
<name>A0A2B7WVN8_POLH7</name>
<dbReference type="AlphaFoldDB" id="A0A2B7WVN8"/>
<organism evidence="1 2">
    <name type="scientific">Polytolypa hystricis (strain UAMH7299)</name>
    <dbReference type="NCBI Taxonomy" id="1447883"/>
    <lineage>
        <taxon>Eukaryota</taxon>
        <taxon>Fungi</taxon>
        <taxon>Dikarya</taxon>
        <taxon>Ascomycota</taxon>
        <taxon>Pezizomycotina</taxon>
        <taxon>Eurotiomycetes</taxon>
        <taxon>Eurotiomycetidae</taxon>
        <taxon>Onygenales</taxon>
        <taxon>Onygenales incertae sedis</taxon>
        <taxon>Polytolypa</taxon>
    </lineage>
</organism>
<dbReference type="Proteomes" id="UP000224634">
    <property type="component" value="Unassembled WGS sequence"/>
</dbReference>